<evidence type="ECO:0000259" key="1">
    <source>
        <dbReference type="Pfam" id="PF05239"/>
    </source>
</evidence>
<dbReference type="NCBIfam" id="TIGR02888">
    <property type="entry name" value="spore_YlmC_YmxH"/>
    <property type="match status" value="1"/>
</dbReference>
<dbReference type="eggNOG" id="COG1873">
    <property type="taxonomic scope" value="Bacteria"/>
</dbReference>
<reference evidence="2 3" key="1">
    <citation type="journal article" date="2013" name="Int. J. Syst. Evol. Microbiol.">
        <title>Tumebacillus flagellatus sp. nov., an alpha-amylase/pullulanase-producing bacterium isolated from cassava wastewater.</title>
        <authorList>
            <person name="Wang Q."/>
            <person name="Xie N."/>
            <person name="Qin Y."/>
            <person name="Shen N."/>
            <person name="Zhu J."/>
            <person name="Mi H."/>
            <person name="Huang R."/>
        </authorList>
    </citation>
    <scope>NUCLEOTIDE SEQUENCE [LARGE SCALE GENOMIC DNA]</scope>
    <source>
        <strain evidence="2 3">GST4</strain>
    </source>
</reference>
<dbReference type="OrthoDB" id="2468688at2"/>
<protein>
    <recommendedName>
        <fullName evidence="1">PRC-barrel domain-containing protein</fullName>
    </recommendedName>
</protein>
<organism evidence="2 3">
    <name type="scientific">Tumebacillus flagellatus</name>
    <dbReference type="NCBI Taxonomy" id="1157490"/>
    <lineage>
        <taxon>Bacteria</taxon>
        <taxon>Bacillati</taxon>
        <taxon>Bacillota</taxon>
        <taxon>Bacilli</taxon>
        <taxon>Bacillales</taxon>
        <taxon>Alicyclobacillaceae</taxon>
        <taxon>Tumebacillus</taxon>
    </lineage>
</organism>
<dbReference type="AlphaFoldDB" id="A0A074MAN9"/>
<accession>A0A074MAN9</accession>
<dbReference type="RefSeq" id="WP_038088996.1">
    <property type="nucleotide sequence ID" value="NZ_JMIR01000016.1"/>
</dbReference>
<dbReference type="EMBL" id="JMIR01000016">
    <property type="protein sequence ID" value="KEO82987.1"/>
    <property type="molecule type" value="Genomic_DNA"/>
</dbReference>
<dbReference type="SUPFAM" id="SSF50346">
    <property type="entry name" value="PRC-barrel domain"/>
    <property type="match status" value="1"/>
</dbReference>
<dbReference type="STRING" id="1157490.EL26_12890"/>
<sequence length="88" mass="9672">MRLSELAGKEMIDMQTGTKIGALSGADLRIDEETGRIDSILLSAGGSLFGKRREETVIPWEAIVKVGPDMIILDSEHAPRVTRQRAHE</sequence>
<dbReference type="PANTHER" id="PTHR40061:SF1">
    <property type="entry name" value="SPORULATION PROTEIN YLMC-RELATED"/>
    <property type="match status" value="1"/>
</dbReference>
<gene>
    <name evidence="2" type="ORF">EL26_12890</name>
</gene>
<dbReference type="InterPro" id="IPR027275">
    <property type="entry name" value="PRC-brl_dom"/>
</dbReference>
<dbReference type="InterPro" id="IPR014238">
    <property type="entry name" value="Spore_YlmC/YmxH"/>
</dbReference>
<evidence type="ECO:0000313" key="3">
    <source>
        <dbReference type="Proteomes" id="UP000027931"/>
    </source>
</evidence>
<dbReference type="Pfam" id="PF05239">
    <property type="entry name" value="PRC"/>
    <property type="match status" value="1"/>
</dbReference>
<dbReference type="Proteomes" id="UP000027931">
    <property type="component" value="Unassembled WGS sequence"/>
</dbReference>
<comment type="caution">
    <text evidence="2">The sequence shown here is derived from an EMBL/GenBank/DDBJ whole genome shotgun (WGS) entry which is preliminary data.</text>
</comment>
<keyword evidence="3" id="KW-1185">Reference proteome</keyword>
<dbReference type="PANTHER" id="PTHR40061">
    <property type="entry name" value="SPORULATION PROTEIN YLMC-RELATED"/>
    <property type="match status" value="1"/>
</dbReference>
<name>A0A074MAN9_9BACL</name>
<evidence type="ECO:0000313" key="2">
    <source>
        <dbReference type="EMBL" id="KEO82987.1"/>
    </source>
</evidence>
<dbReference type="Gene3D" id="2.30.30.240">
    <property type="entry name" value="PRC-barrel domain"/>
    <property type="match status" value="1"/>
</dbReference>
<dbReference type="InterPro" id="IPR011033">
    <property type="entry name" value="PRC_barrel-like_sf"/>
</dbReference>
<proteinExistence type="predicted"/>
<feature type="domain" description="PRC-barrel" evidence="1">
    <location>
        <begin position="1"/>
        <end position="75"/>
    </location>
</feature>